<dbReference type="AlphaFoldDB" id="A0AAD7FX53"/>
<gene>
    <name evidence="1" type="ORF">B0H17DRAFT_1148751</name>
</gene>
<reference evidence="1" key="1">
    <citation type="submission" date="2023-03" db="EMBL/GenBank/DDBJ databases">
        <title>Massive genome expansion in bonnet fungi (Mycena s.s.) driven by repeated elements and novel gene families across ecological guilds.</title>
        <authorList>
            <consortium name="Lawrence Berkeley National Laboratory"/>
            <person name="Harder C.B."/>
            <person name="Miyauchi S."/>
            <person name="Viragh M."/>
            <person name="Kuo A."/>
            <person name="Thoen E."/>
            <person name="Andreopoulos B."/>
            <person name="Lu D."/>
            <person name="Skrede I."/>
            <person name="Drula E."/>
            <person name="Henrissat B."/>
            <person name="Morin E."/>
            <person name="Kohler A."/>
            <person name="Barry K."/>
            <person name="LaButti K."/>
            <person name="Morin E."/>
            <person name="Salamov A."/>
            <person name="Lipzen A."/>
            <person name="Mereny Z."/>
            <person name="Hegedus B."/>
            <person name="Baldrian P."/>
            <person name="Stursova M."/>
            <person name="Weitz H."/>
            <person name="Taylor A."/>
            <person name="Grigoriev I.V."/>
            <person name="Nagy L.G."/>
            <person name="Martin F."/>
            <person name="Kauserud H."/>
        </authorList>
    </citation>
    <scope>NUCLEOTIDE SEQUENCE</scope>
    <source>
        <strain evidence="1">CBHHK067</strain>
    </source>
</reference>
<dbReference type="SUPFAM" id="SSF52058">
    <property type="entry name" value="L domain-like"/>
    <property type="match status" value="1"/>
</dbReference>
<evidence type="ECO:0000313" key="1">
    <source>
        <dbReference type="EMBL" id="KAJ7642809.1"/>
    </source>
</evidence>
<dbReference type="Proteomes" id="UP001221757">
    <property type="component" value="Unassembled WGS sequence"/>
</dbReference>
<feature type="non-terminal residue" evidence="1">
    <location>
        <position position="1"/>
    </location>
</feature>
<accession>A0AAD7FX53</accession>
<name>A0AAD7FX53_MYCRO</name>
<protein>
    <recommendedName>
        <fullName evidence="3">F-box domain-containing protein</fullName>
    </recommendedName>
</protein>
<sequence length="297" mass="33709">MVDSSTDPADSTLPPELERQIFEIAADSSLPVDMVALMLVAWRVKTCVRLFHLRRLNAIMAACTRVTHLFLHSNKKLESHELDALSSMPALRVLGIHVSRLFNRKRAVLDFTHPVFCNVTHLEVLDTEGYNVPWERLVDIPNLAHLAFSKMWVYPMLVDTLRAHRRQLECLVFLSSDFRAIDVASRRTEVWLVMVKRCSNENWQWGALRGLDCWRAADKFIAERRASRVPSQSTTLGAHSGALILGIKAAQDDHLYHKRTVDATGLRLEVDHLSRVGGLHQQTLVILPVALERSRAT</sequence>
<comment type="caution">
    <text evidence="1">The sequence shown here is derived from an EMBL/GenBank/DDBJ whole genome shotgun (WGS) entry which is preliminary data.</text>
</comment>
<keyword evidence="2" id="KW-1185">Reference proteome</keyword>
<organism evidence="1 2">
    <name type="scientific">Mycena rosella</name>
    <name type="common">Pink bonnet</name>
    <name type="synonym">Agaricus rosellus</name>
    <dbReference type="NCBI Taxonomy" id="1033263"/>
    <lineage>
        <taxon>Eukaryota</taxon>
        <taxon>Fungi</taxon>
        <taxon>Dikarya</taxon>
        <taxon>Basidiomycota</taxon>
        <taxon>Agaricomycotina</taxon>
        <taxon>Agaricomycetes</taxon>
        <taxon>Agaricomycetidae</taxon>
        <taxon>Agaricales</taxon>
        <taxon>Marasmiineae</taxon>
        <taxon>Mycenaceae</taxon>
        <taxon>Mycena</taxon>
    </lineage>
</organism>
<evidence type="ECO:0008006" key="3">
    <source>
        <dbReference type="Google" id="ProtNLM"/>
    </source>
</evidence>
<dbReference type="EMBL" id="JARKIE010000415">
    <property type="protein sequence ID" value="KAJ7642809.1"/>
    <property type="molecule type" value="Genomic_DNA"/>
</dbReference>
<proteinExistence type="predicted"/>
<evidence type="ECO:0000313" key="2">
    <source>
        <dbReference type="Proteomes" id="UP001221757"/>
    </source>
</evidence>